<evidence type="ECO:0000313" key="2">
    <source>
        <dbReference type="EMBL" id="CAD7274578.1"/>
    </source>
</evidence>
<keyword evidence="3" id="KW-1185">Reference proteome</keyword>
<protein>
    <submittedName>
        <fullName evidence="2">Uncharacterized protein</fullName>
    </submittedName>
</protein>
<proteinExistence type="predicted"/>
<dbReference type="AlphaFoldDB" id="A0A7R9BH71"/>
<organism evidence="2">
    <name type="scientific">Notodromas monacha</name>
    <dbReference type="NCBI Taxonomy" id="399045"/>
    <lineage>
        <taxon>Eukaryota</taxon>
        <taxon>Metazoa</taxon>
        <taxon>Ecdysozoa</taxon>
        <taxon>Arthropoda</taxon>
        <taxon>Crustacea</taxon>
        <taxon>Oligostraca</taxon>
        <taxon>Ostracoda</taxon>
        <taxon>Podocopa</taxon>
        <taxon>Podocopida</taxon>
        <taxon>Cypridocopina</taxon>
        <taxon>Cypridoidea</taxon>
        <taxon>Cyprididae</taxon>
        <taxon>Notodromas</taxon>
    </lineage>
</organism>
<reference evidence="2" key="1">
    <citation type="submission" date="2020-11" db="EMBL/GenBank/DDBJ databases">
        <authorList>
            <person name="Tran Van P."/>
        </authorList>
    </citation>
    <scope>NUCLEOTIDE SEQUENCE</scope>
</reference>
<feature type="region of interest" description="Disordered" evidence="1">
    <location>
        <begin position="49"/>
        <end position="83"/>
    </location>
</feature>
<dbReference type="EMBL" id="OA882307">
    <property type="protein sequence ID" value="CAD7274578.1"/>
    <property type="molecule type" value="Genomic_DNA"/>
</dbReference>
<dbReference type="Proteomes" id="UP000678499">
    <property type="component" value="Unassembled WGS sequence"/>
</dbReference>
<sequence length="277" mass="30750">MKAVFPGVGSTVAAALDLSEGVLVLSHYNYADCCVDDIVSTNATMENRESLGVLPPPNDFQDVSNASQPRKRKSYRRKTSSNSLRRSLKNIDIDLTAMIVPAHEGEDDRIEQEIRRDLPDIIRKHLPAEMKGSAEEIATKLSSQGLCCGLHQLYLADVDDPNEAMEDFLQSWKNVDSVKREVKEWNDLVSLTNRAALEKTGLNGILGSKITCIDRAAKASIEKAVQERVDDSNLIQGLRENMKLRLEIFRSTAVSSARIAAVKQKAMHSERLLQCSL</sequence>
<evidence type="ECO:0000313" key="3">
    <source>
        <dbReference type="Proteomes" id="UP000678499"/>
    </source>
</evidence>
<feature type="compositionally biased region" description="Basic residues" evidence="1">
    <location>
        <begin position="69"/>
        <end position="79"/>
    </location>
</feature>
<evidence type="ECO:0000256" key="1">
    <source>
        <dbReference type="SAM" id="MobiDB-lite"/>
    </source>
</evidence>
<accession>A0A7R9BH71</accession>
<gene>
    <name evidence="2" type="ORF">NMOB1V02_LOCUS2407</name>
</gene>
<name>A0A7R9BH71_9CRUS</name>
<dbReference type="EMBL" id="CAJPEX010000270">
    <property type="protein sequence ID" value="CAG0914730.1"/>
    <property type="molecule type" value="Genomic_DNA"/>
</dbReference>